<evidence type="ECO:0000256" key="1">
    <source>
        <dbReference type="ARBA" id="ARBA00008045"/>
    </source>
</evidence>
<evidence type="ECO:0000256" key="3">
    <source>
        <dbReference type="SAM" id="Coils"/>
    </source>
</evidence>
<dbReference type="STRING" id="45357.A0A2V1AXV9"/>
<dbReference type="RefSeq" id="XP_025342621.1">
    <property type="nucleotide sequence ID" value="XM_025484406.1"/>
</dbReference>
<dbReference type="SUPFAM" id="SSF46579">
    <property type="entry name" value="Prefoldin"/>
    <property type="match status" value="1"/>
</dbReference>
<evidence type="ECO:0000256" key="2">
    <source>
        <dbReference type="ARBA" id="ARBA00023186"/>
    </source>
</evidence>
<name>A0A2V1AXV9_9ASCO</name>
<dbReference type="InterPro" id="IPR009053">
    <property type="entry name" value="Prefoldin"/>
</dbReference>
<dbReference type="Gene3D" id="1.10.287.370">
    <property type="match status" value="1"/>
</dbReference>
<evidence type="ECO:0008006" key="6">
    <source>
        <dbReference type="Google" id="ProtNLM"/>
    </source>
</evidence>
<keyword evidence="5" id="KW-1185">Reference proteome</keyword>
<dbReference type="InterPro" id="IPR002777">
    <property type="entry name" value="PFD_beta-like"/>
</dbReference>
<comment type="caution">
    <text evidence="4">The sequence shown here is derived from an EMBL/GenBank/DDBJ whole genome shotgun (WGS) entry which is preliminary data.</text>
</comment>
<protein>
    <recommendedName>
        <fullName evidence="6">Prefoldin subunit 2</fullName>
    </recommendedName>
</protein>
<dbReference type="GeneID" id="37006000"/>
<feature type="coiled-coil region" evidence="3">
    <location>
        <begin position="78"/>
        <end position="116"/>
    </location>
</feature>
<organism evidence="4 5">
    <name type="scientific">Candidozyma haemuli</name>
    <dbReference type="NCBI Taxonomy" id="45357"/>
    <lineage>
        <taxon>Eukaryota</taxon>
        <taxon>Fungi</taxon>
        <taxon>Dikarya</taxon>
        <taxon>Ascomycota</taxon>
        <taxon>Saccharomycotina</taxon>
        <taxon>Pichiomycetes</taxon>
        <taxon>Metschnikowiaceae</taxon>
        <taxon>Candidozyma</taxon>
    </lineage>
</organism>
<evidence type="ECO:0000313" key="5">
    <source>
        <dbReference type="Proteomes" id="UP000244309"/>
    </source>
</evidence>
<evidence type="ECO:0000313" key="4">
    <source>
        <dbReference type="EMBL" id="PVH21681.1"/>
    </source>
</evidence>
<dbReference type="GO" id="GO:0015631">
    <property type="term" value="F:tubulin binding"/>
    <property type="evidence" value="ECO:0007669"/>
    <property type="project" value="EnsemblFungi"/>
</dbReference>
<comment type="similarity">
    <text evidence="1">Belongs to the prefoldin subunit beta family.</text>
</comment>
<dbReference type="VEuPathDB" id="FungiDB:CXQ85_000667"/>
<dbReference type="GO" id="GO:0006457">
    <property type="term" value="P:protein folding"/>
    <property type="evidence" value="ECO:0007669"/>
    <property type="project" value="InterPro"/>
</dbReference>
<dbReference type="PANTHER" id="PTHR13303">
    <property type="entry name" value="PREFOLDIN SUBUNIT 2"/>
    <property type="match status" value="1"/>
</dbReference>
<dbReference type="InterPro" id="IPR027235">
    <property type="entry name" value="PFD2"/>
</dbReference>
<dbReference type="GO" id="GO:0005737">
    <property type="term" value="C:cytoplasm"/>
    <property type="evidence" value="ECO:0007669"/>
    <property type="project" value="EnsemblFungi"/>
</dbReference>
<dbReference type="Pfam" id="PF01920">
    <property type="entry name" value="Prefoldin_2"/>
    <property type="match status" value="1"/>
</dbReference>
<dbReference type="Proteomes" id="UP000244309">
    <property type="component" value="Unassembled WGS sequence"/>
</dbReference>
<dbReference type="GO" id="GO:0051082">
    <property type="term" value="F:unfolded protein binding"/>
    <property type="evidence" value="ECO:0007669"/>
    <property type="project" value="InterPro"/>
</dbReference>
<keyword evidence="2" id="KW-0143">Chaperone</keyword>
<gene>
    <name evidence="4" type="ORF">CXQ85_000667</name>
</gene>
<proteinExistence type="inferred from homology"/>
<dbReference type="GO" id="GO:0016272">
    <property type="term" value="C:prefoldin complex"/>
    <property type="evidence" value="ECO:0007669"/>
    <property type="project" value="EnsemblFungi"/>
</dbReference>
<accession>A0A2V1AXV9</accession>
<dbReference type="GO" id="GO:0007021">
    <property type="term" value="P:tubulin complex assembly"/>
    <property type="evidence" value="ECO:0007669"/>
    <property type="project" value="EnsemblFungi"/>
</dbReference>
<dbReference type="AlphaFoldDB" id="A0A2V1AXV9"/>
<feature type="coiled-coil region" evidence="3">
    <location>
        <begin position="14"/>
        <end position="41"/>
    </location>
</feature>
<reference evidence="4 5" key="1">
    <citation type="submission" date="2017-12" db="EMBL/GenBank/DDBJ databases">
        <title>Genome Sequence of a Multidrug-Resistant Candida haemulonii Isolate from a Patient with Chronic Leg Ulcers in Israel.</title>
        <authorList>
            <person name="Chow N.A."/>
            <person name="Gade L."/>
            <person name="Batra D."/>
            <person name="Rowe L.A."/>
            <person name="Ben-Ami R."/>
            <person name="Loparev V.N."/>
            <person name="Litvintseva A.P."/>
        </authorList>
    </citation>
    <scope>NUCLEOTIDE SEQUENCE [LARGE SCALE GENOMIC DNA]</scope>
    <source>
        <strain evidence="4 5">B11899</strain>
    </source>
</reference>
<sequence>MAEQKDKISEEQKTQALQLQYNNFQEALTELQTQLSSITSQAQEHGIVDNTLSSIPPEKRGDRKCFKMIGGVLVEKTVDDVIKLLDEEKKELEASKEALEKELVETKKKMDEWVKKNKVKVVRQ</sequence>
<keyword evidence="3" id="KW-0175">Coiled coil</keyword>
<dbReference type="OrthoDB" id="29646at2759"/>
<dbReference type="EMBL" id="PKFO01000005">
    <property type="protein sequence ID" value="PVH21681.1"/>
    <property type="molecule type" value="Genomic_DNA"/>
</dbReference>